<comment type="caution">
    <text evidence="2">The sequence shown here is derived from an EMBL/GenBank/DDBJ whole genome shotgun (WGS) entry which is preliminary data.</text>
</comment>
<reference evidence="2 3" key="1">
    <citation type="journal article" date="2024" name="Plant J.">
        <title>Genome sequences and population genomics reveal climatic adaptation and genomic divergence between two closely related sweetgum species.</title>
        <authorList>
            <person name="Xu W.Q."/>
            <person name="Ren C.Q."/>
            <person name="Zhang X.Y."/>
            <person name="Comes H.P."/>
            <person name="Liu X.H."/>
            <person name="Li Y.G."/>
            <person name="Kettle C.J."/>
            <person name="Jalonen R."/>
            <person name="Gaisberger H."/>
            <person name="Ma Y.Z."/>
            <person name="Qiu Y.X."/>
        </authorList>
    </citation>
    <scope>NUCLEOTIDE SEQUENCE [LARGE SCALE GENOMIC DNA]</scope>
    <source>
        <strain evidence="2">Hangzhou</strain>
    </source>
</reference>
<dbReference type="GO" id="GO:0007076">
    <property type="term" value="P:mitotic chromosome condensation"/>
    <property type="evidence" value="ECO:0007669"/>
    <property type="project" value="InterPro"/>
</dbReference>
<accession>A0AAP0NCG5</accession>
<organism evidence="2 3">
    <name type="scientific">Liquidambar formosana</name>
    <name type="common">Formosan gum</name>
    <dbReference type="NCBI Taxonomy" id="63359"/>
    <lineage>
        <taxon>Eukaryota</taxon>
        <taxon>Viridiplantae</taxon>
        <taxon>Streptophyta</taxon>
        <taxon>Embryophyta</taxon>
        <taxon>Tracheophyta</taxon>
        <taxon>Spermatophyta</taxon>
        <taxon>Magnoliopsida</taxon>
        <taxon>eudicotyledons</taxon>
        <taxon>Gunneridae</taxon>
        <taxon>Pentapetalae</taxon>
        <taxon>Saxifragales</taxon>
        <taxon>Altingiaceae</taxon>
        <taxon>Liquidambar</taxon>
    </lineage>
</organism>
<gene>
    <name evidence="2" type="ORF">L1049_000995</name>
</gene>
<evidence type="ECO:0000313" key="3">
    <source>
        <dbReference type="Proteomes" id="UP001415857"/>
    </source>
</evidence>
<dbReference type="PIRSF" id="PIRSF017126">
    <property type="entry name" value="Condensin_H"/>
    <property type="match status" value="1"/>
</dbReference>
<dbReference type="GO" id="GO:0000796">
    <property type="term" value="C:condensin complex"/>
    <property type="evidence" value="ECO:0007669"/>
    <property type="project" value="InterPro"/>
</dbReference>
<proteinExistence type="predicted"/>
<dbReference type="PANTHER" id="PTHR13108">
    <property type="entry name" value="CONDENSIN COMPLEX SUBUNIT 2"/>
    <property type="match status" value="1"/>
</dbReference>
<evidence type="ECO:0000313" key="2">
    <source>
        <dbReference type="EMBL" id="KAK9269225.1"/>
    </source>
</evidence>
<sequence>MAETLSPNPTTAQKQRAPVGSRLQSPTSPFFLGSNDDQLERAQARAARAAAIRRKNVSGTAAPHPYPSAPDPCLSTEQIIELFQNCIKLASENKINQKNTWDLKLIDHLSEIIKVEVADDAETNFQKASCTLEAGVKIYSLRVDSVHSEAYKVLAGINRAGGEDEQETIMEGDNINNGQDGGHYKKESERKISPLSTLESSFEVINVKKFDAAFAVDPLYHQTSAQFDEGGAKGLLLNNLGVYGGCRVLFDSLEVPGKWQSRSIQNDSSDMIDISFAQEYIEQMVKNMPAENEISPTLREIVCQFNEDNQRSSQTFNVGQKYDGRPEVLHDNEIELDGNSFGNDEAWTFDLGNATSVVNESSNFGDPTFQSHHEENDPYTSYQTDLDDRFEKVIVDLFQGLGFTSKQNAWAGPDHWKYRKSKGSEDVPFPESGTSFTTKKTKNKNLAELDIDFTKSLDKEVLDIFAPPKKPKSLLLPANRAPCDNTLPEDCHYQPEDLVKLFLLPNVMCLGKRRRKLSDENSWQQGNDFDGPFPPWDNQSAFSGQYDDEYVHSDVEDSDALVSQPRQVNKIEVQYDKTSKQVDVHVLKGTLWDHIQESIETTVTVCKDTISFKQILATFPFDCQAAAARGYLPPFVFHLPLAFGQ</sequence>
<feature type="compositionally biased region" description="Polar residues" evidence="1">
    <location>
        <begin position="1"/>
        <end position="14"/>
    </location>
</feature>
<dbReference type="GO" id="GO:0003682">
    <property type="term" value="F:chromatin binding"/>
    <property type="evidence" value="ECO:0007669"/>
    <property type="project" value="TreeGrafter"/>
</dbReference>
<evidence type="ECO:0008006" key="4">
    <source>
        <dbReference type="Google" id="ProtNLM"/>
    </source>
</evidence>
<name>A0AAP0NCG5_LIQFO</name>
<keyword evidence="3" id="KW-1185">Reference proteome</keyword>
<dbReference type="AlphaFoldDB" id="A0AAP0NCG5"/>
<protein>
    <recommendedName>
        <fullName evidence="4">Condensin complex subunit 2</fullName>
    </recommendedName>
</protein>
<dbReference type="Proteomes" id="UP001415857">
    <property type="component" value="Unassembled WGS sequence"/>
</dbReference>
<dbReference type="PANTHER" id="PTHR13108:SF10">
    <property type="entry name" value="CONDENSIN COMPLEX SUBUNIT 2"/>
    <property type="match status" value="1"/>
</dbReference>
<feature type="region of interest" description="Disordered" evidence="1">
    <location>
        <begin position="1"/>
        <end position="34"/>
    </location>
</feature>
<dbReference type="Pfam" id="PF05786">
    <property type="entry name" value="Cnd2"/>
    <property type="match status" value="1"/>
</dbReference>
<dbReference type="EMBL" id="JBBPBK010000015">
    <property type="protein sequence ID" value="KAK9269225.1"/>
    <property type="molecule type" value="Genomic_DNA"/>
</dbReference>
<evidence type="ECO:0000256" key="1">
    <source>
        <dbReference type="SAM" id="MobiDB-lite"/>
    </source>
</evidence>
<dbReference type="InterPro" id="IPR022816">
    <property type="entry name" value="Condensin_barren_su2"/>
</dbReference>